<evidence type="ECO:0000256" key="8">
    <source>
        <dbReference type="ARBA" id="ARBA00023136"/>
    </source>
</evidence>
<comment type="similarity">
    <text evidence="2 9">Belongs to the mitochondrial pyruvate carrier (MPC) (TC 2.A.105) family.</text>
</comment>
<dbReference type="Proteomes" id="UP000245383">
    <property type="component" value="Unassembled WGS sequence"/>
</dbReference>
<dbReference type="OrthoDB" id="1697690at2759"/>
<protein>
    <recommendedName>
        <fullName evidence="9">Mitochondrial pyruvate carrier</fullName>
    </recommendedName>
</protein>
<accession>A0A2T9Y990</accession>
<evidence type="ECO:0000256" key="9">
    <source>
        <dbReference type="RuleBase" id="RU363100"/>
    </source>
</evidence>
<evidence type="ECO:0000256" key="7">
    <source>
        <dbReference type="ARBA" id="ARBA00023128"/>
    </source>
</evidence>
<reference evidence="10 11" key="1">
    <citation type="journal article" date="2018" name="MBio">
        <title>Comparative Genomics Reveals the Core Gene Toolbox for the Fungus-Insect Symbiosis.</title>
        <authorList>
            <person name="Wang Y."/>
            <person name="Stata M."/>
            <person name="Wang W."/>
            <person name="Stajich J.E."/>
            <person name="White M.M."/>
            <person name="Moncalvo J.M."/>
        </authorList>
    </citation>
    <scope>NUCLEOTIDE SEQUENCE [LARGE SCALE GENOMIC DNA]</scope>
    <source>
        <strain evidence="10 11">SWE-8-4</strain>
    </source>
</reference>
<dbReference type="Pfam" id="PF03650">
    <property type="entry name" value="MPC"/>
    <property type="match status" value="1"/>
</dbReference>
<comment type="caution">
    <text evidence="10">The sequence shown here is derived from an EMBL/GenBank/DDBJ whole genome shotgun (WGS) entry which is preliminary data.</text>
</comment>
<evidence type="ECO:0000256" key="1">
    <source>
        <dbReference type="ARBA" id="ARBA00004448"/>
    </source>
</evidence>
<feature type="transmembrane region" description="Helical" evidence="9">
    <location>
        <begin position="26"/>
        <end position="44"/>
    </location>
</feature>
<dbReference type="InterPro" id="IPR005336">
    <property type="entry name" value="MPC"/>
</dbReference>
<dbReference type="STRING" id="133385.A0A2T9Y990"/>
<evidence type="ECO:0000256" key="4">
    <source>
        <dbReference type="ARBA" id="ARBA00022692"/>
    </source>
</evidence>
<keyword evidence="5 9" id="KW-0999">Mitochondrion inner membrane</keyword>
<evidence type="ECO:0000313" key="10">
    <source>
        <dbReference type="EMBL" id="PVU88903.1"/>
    </source>
</evidence>
<proteinExistence type="inferred from homology"/>
<sequence>MSWTSRLFSKAKSKEFRSYLMRQARSLYYIVNWGLPAAAVADTFKSPDLISGKMTLALMMYSTVFTRFAWVVVPRNYLLVIMHVTNASAQAVQMFRLVKHNGGVMNTIQSSDKPDES</sequence>
<keyword evidence="8 9" id="KW-0472">Membrane</keyword>
<keyword evidence="3 9" id="KW-0813">Transport</keyword>
<dbReference type="EMBL" id="MBFR01000352">
    <property type="protein sequence ID" value="PVU88903.1"/>
    <property type="molecule type" value="Genomic_DNA"/>
</dbReference>
<dbReference type="GO" id="GO:0005743">
    <property type="term" value="C:mitochondrial inner membrane"/>
    <property type="evidence" value="ECO:0007669"/>
    <property type="project" value="UniProtKB-SubCell"/>
</dbReference>
<keyword evidence="4 9" id="KW-0812">Transmembrane</keyword>
<dbReference type="AlphaFoldDB" id="A0A2T9Y990"/>
<name>A0A2T9Y990_9FUNG</name>
<comment type="function">
    <text evidence="9">Mediates the uptake of pyruvate into mitochondria.</text>
</comment>
<organism evidence="10 11">
    <name type="scientific">Smittium simulii</name>
    <dbReference type="NCBI Taxonomy" id="133385"/>
    <lineage>
        <taxon>Eukaryota</taxon>
        <taxon>Fungi</taxon>
        <taxon>Fungi incertae sedis</taxon>
        <taxon>Zoopagomycota</taxon>
        <taxon>Kickxellomycotina</taxon>
        <taxon>Harpellomycetes</taxon>
        <taxon>Harpellales</taxon>
        <taxon>Legeriomycetaceae</taxon>
        <taxon>Smittium</taxon>
    </lineage>
</organism>
<keyword evidence="6 9" id="KW-1133">Transmembrane helix</keyword>
<evidence type="ECO:0000313" key="11">
    <source>
        <dbReference type="Proteomes" id="UP000245383"/>
    </source>
</evidence>
<dbReference type="GO" id="GO:0006850">
    <property type="term" value="P:pyruvate import into mitochondria"/>
    <property type="evidence" value="ECO:0007669"/>
    <property type="project" value="InterPro"/>
</dbReference>
<comment type="subcellular location">
    <subcellularLocation>
        <location evidence="1 9">Mitochondrion inner membrane</location>
        <topology evidence="1 9">Multi-pass membrane protein</topology>
    </subcellularLocation>
</comment>
<dbReference type="PANTHER" id="PTHR14154">
    <property type="entry name" value="UPF0041 BRAIN PROTEIN 44-RELATED"/>
    <property type="match status" value="1"/>
</dbReference>
<evidence type="ECO:0000256" key="2">
    <source>
        <dbReference type="ARBA" id="ARBA00006416"/>
    </source>
</evidence>
<evidence type="ECO:0000256" key="5">
    <source>
        <dbReference type="ARBA" id="ARBA00022792"/>
    </source>
</evidence>
<gene>
    <name evidence="10" type="ORF">BB561_005656</name>
</gene>
<keyword evidence="11" id="KW-1185">Reference proteome</keyword>
<keyword evidence="7 9" id="KW-0496">Mitochondrion</keyword>
<evidence type="ECO:0000256" key="6">
    <source>
        <dbReference type="ARBA" id="ARBA00022989"/>
    </source>
</evidence>
<evidence type="ECO:0000256" key="3">
    <source>
        <dbReference type="ARBA" id="ARBA00022448"/>
    </source>
</evidence>
<feature type="transmembrane region" description="Helical" evidence="9">
    <location>
        <begin position="56"/>
        <end position="73"/>
    </location>
</feature>